<keyword evidence="3" id="KW-1185">Reference proteome</keyword>
<protein>
    <submittedName>
        <fullName evidence="2">Uncharacterized protein</fullName>
    </submittedName>
</protein>
<accession>A0A917AP58</accession>
<dbReference type="Proteomes" id="UP000633136">
    <property type="component" value="Unassembled WGS sequence"/>
</dbReference>
<dbReference type="AlphaFoldDB" id="A0A917AP58"/>
<reference evidence="2" key="1">
    <citation type="journal article" date="2014" name="Int. J. Syst. Evol. Microbiol.">
        <title>Complete genome sequence of Corynebacterium casei LMG S-19264T (=DSM 44701T), isolated from a smear-ripened cheese.</title>
        <authorList>
            <consortium name="US DOE Joint Genome Institute (JGI-PGF)"/>
            <person name="Walter F."/>
            <person name="Albersmeier A."/>
            <person name="Kalinowski J."/>
            <person name="Ruckert C."/>
        </authorList>
    </citation>
    <scope>NUCLEOTIDE SEQUENCE</scope>
    <source>
        <strain evidence="2">CGMCC 1.15388</strain>
    </source>
</reference>
<gene>
    <name evidence="2" type="ORF">GCM10011401_09120</name>
</gene>
<feature type="compositionally biased region" description="Polar residues" evidence="1">
    <location>
        <begin position="144"/>
        <end position="153"/>
    </location>
</feature>
<proteinExistence type="predicted"/>
<feature type="region of interest" description="Disordered" evidence="1">
    <location>
        <begin position="107"/>
        <end position="153"/>
    </location>
</feature>
<evidence type="ECO:0000313" key="3">
    <source>
        <dbReference type="Proteomes" id="UP000633136"/>
    </source>
</evidence>
<evidence type="ECO:0000256" key="1">
    <source>
        <dbReference type="SAM" id="MobiDB-lite"/>
    </source>
</evidence>
<name>A0A917AP58_9MICC</name>
<dbReference type="EMBL" id="BMIS01000003">
    <property type="protein sequence ID" value="GGE64170.1"/>
    <property type="molecule type" value="Genomic_DNA"/>
</dbReference>
<feature type="compositionally biased region" description="Acidic residues" evidence="1">
    <location>
        <begin position="115"/>
        <end position="130"/>
    </location>
</feature>
<sequence>MVATREMARRKRRRRALVALGVGAAVVAGTGYGAWRFIDDNEYLLEEGCSVTVGGEDFSLTPEQARTAAELSAAAADRGLDPEAAVDAVAISMQENELTARDLDAEEQAAAQEAADAEAEEGEEPTEPDPEYFARGGPQWDNGGEQTHGTPTTVPEFFSALEETEGWSPELDMEETAELLDRPHNASFYPQHEDLARAFVTPLTGQQPVDMNCEIAQQDAPDADPEGYAENLTATFPNLLGEDAVEATEDGVVITVPESDEAEQDLEWMLAHWSLAVARDYGVQDVGAGAYTWQRDSATWDRTPTAEEGTVHLDFTRDED</sequence>
<evidence type="ECO:0000313" key="2">
    <source>
        <dbReference type="EMBL" id="GGE64170.1"/>
    </source>
</evidence>
<comment type="caution">
    <text evidence="2">The sequence shown here is derived from an EMBL/GenBank/DDBJ whole genome shotgun (WGS) entry which is preliminary data.</text>
</comment>
<reference evidence="2" key="2">
    <citation type="submission" date="2020-09" db="EMBL/GenBank/DDBJ databases">
        <authorList>
            <person name="Sun Q."/>
            <person name="Zhou Y."/>
        </authorList>
    </citation>
    <scope>NUCLEOTIDE SEQUENCE</scope>
    <source>
        <strain evidence="2">CGMCC 1.15388</strain>
    </source>
</reference>
<organism evidence="2 3">
    <name type="scientific">Nesterenkonia cremea</name>
    <dbReference type="NCBI Taxonomy" id="1882340"/>
    <lineage>
        <taxon>Bacteria</taxon>
        <taxon>Bacillati</taxon>
        <taxon>Actinomycetota</taxon>
        <taxon>Actinomycetes</taxon>
        <taxon>Micrococcales</taxon>
        <taxon>Micrococcaceae</taxon>
        <taxon>Nesterenkonia</taxon>
    </lineage>
</organism>